<comment type="caution">
    <text evidence="2">The sequence shown here is derived from an EMBL/GenBank/DDBJ whole genome shotgun (WGS) entry which is preliminary data.</text>
</comment>
<dbReference type="EMBL" id="AZBU02000002">
    <property type="protein sequence ID" value="TKR94685.1"/>
    <property type="molecule type" value="Genomic_DNA"/>
</dbReference>
<feature type="region of interest" description="Disordered" evidence="1">
    <location>
        <begin position="35"/>
        <end position="58"/>
    </location>
</feature>
<accession>A0A4V6A6I4</accession>
<dbReference type="AlphaFoldDB" id="A0A4V6A6I4"/>
<gene>
    <name evidence="2" type="ORF">L596_008944</name>
</gene>
<proteinExistence type="predicted"/>
<keyword evidence="3" id="KW-1185">Reference proteome</keyword>
<reference evidence="2 3" key="1">
    <citation type="journal article" date="2015" name="Genome Biol.">
        <title>Comparative genomics of Steinernema reveals deeply conserved gene regulatory networks.</title>
        <authorList>
            <person name="Dillman A.R."/>
            <person name="Macchietto M."/>
            <person name="Porter C.F."/>
            <person name="Rogers A."/>
            <person name="Williams B."/>
            <person name="Antoshechkin I."/>
            <person name="Lee M.M."/>
            <person name="Goodwin Z."/>
            <person name="Lu X."/>
            <person name="Lewis E.E."/>
            <person name="Goodrich-Blair H."/>
            <person name="Stock S.P."/>
            <person name="Adams B.J."/>
            <person name="Sternberg P.W."/>
            <person name="Mortazavi A."/>
        </authorList>
    </citation>
    <scope>NUCLEOTIDE SEQUENCE [LARGE SCALE GENOMIC DNA]</scope>
    <source>
        <strain evidence="2 3">ALL</strain>
    </source>
</reference>
<name>A0A4V6A6I4_STECR</name>
<organism evidence="2 3">
    <name type="scientific">Steinernema carpocapsae</name>
    <name type="common">Entomopathogenic nematode</name>
    <dbReference type="NCBI Taxonomy" id="34508"/>
    <lineage>
        <taxon>Eukaryota</taxon>
        <taxon>Metazoa</taxon>
        <taxon>Ecdysozoa</taxon>
        <taxon>Nematoda</taxon>
        <taxon>Chromadorea</taxon>
        <taxon>Rhabditida</taxon>
        <taxon>Tylenchina</taxon>
        <taxon>Panagrolaimomorpha</taxon>
        <taxon>Strongyloidoidea</taxon>
        <taxon>Steinernematidae</taxon>
        <taxon>Steinernema</taxon>
    </lineage>
</organism>
<sequence>MLSVHFSSHLRIRQSQRLVRNTYIRLPLKYASVPAQRQPGSNFPHLQSHHSSDSSPPVLRDFPKISSWRIFLGTVGAGLSM</sequence>
<evidence type="ECO:0000313" key="2">
    <source>
        <dbReference type="EMBL" id="TKR94685.1"/>
    </source>
</evidence>
<evidence type="ECO:0000313" key="3">
    <source>
        <dbReference type="Proteomes" id="UP000298663"/>
    </source>
</evidence>
<protein>
    <submittedName>
        <fullName evidence="2">Uncharacterized protein</fullName>
    </submittedName>
</protein>
<dbReference type="Proteomes" id="UP000298663">
    <property type="component" value="Unassembled WGS sequence"/>
</dbReference>
<reference evidence="2 3" key="2">
    <citation type="journal article" date="2019" name="G3 (Bethesda)">
        <title>Hybrid Assembly of the Genome of the Entomopathogenic Nematode Steinernema carpocapsae Identifies the X-Chromosome.</title>
        <authorList>
            <person name="Serra L."/>
            <person name="Macchietto M."/>
            <person name="Macias-Munoz A."/>
            <person name="McGill C.J."/>
            <person name="Rodriguez I.M."/>
            <person name="Rodriguez B."/>
            <person name="Murad R."/>
            <person name="Mortazavi A."/>
        </authorList>
    </citation>
    <scope>NUCLEOTIDE SEQUENCE [LARGE SCALE GENOMIC DNA]</scope>
    <source>
        <strain evidence="2 3">ALL</strain>
    </source>
</reference>
<evidence type="ECO:0000256" key="1">
    <source>
        <dbReference type="SAM" id="MobiDB-lite"/>
    </source>
</evidence>